<dbReference type="EMBL" id="LAZR01002279">
    <property type="protein sequence ID" value="KKN32071.1"/>
    <property type="molecule type" value="Genomic_DNA"/>
</dbReference>
<dbReference type="GO" id="GO:0003676">
    <property type="term" value="F:nucleic acid binding"/>
    <property type="evidence" value="ECO:0007669"/>
    <property type="project" value="InterPro"/>
</dbReference>
<name>A0A0F9S4R5_9ZZZZ</name>
<keyword evidence="3" id="KW-0378">Hydrolase</keyword>
<sequence>MASEKAITATITRNLTREGIFWLKIHGSPYQRRGTPDLLVVQDGRAYFFEVKQPGKEPTKLQRHRLDELRKKGIQAHVVHNWAGLFGILTMWG</sequence>
<comment type="cofactor">
    <cofactor evidence="1">
        <name>Mg(2+)</name>
        <dbReference type="ChEBI" id="CHEBI:18420"/>
    </cofactor>
</comment>
<dbReference type="AlphaFoldDB" id="A0A0F9S4R5"/>
<evidence type="ECO:0000256" key="3">
    <source>
        <dbReference type="ARBA" id="ARBA00022801"/>
    </source>
</evidence>
<proteinExistence type="predicted"/>
<dbReference type="InterPro" id="IPR011856">
    <property type="entry name" value="tRNA_endonuc-like_dom_sf"/>
</dbReference>
<evidence type="ECO:0000313" key="5">
    <source>
        <dbReference type="EMBL" id="KKN32071.1"/>
    </source>
</evidence>
<keyword evidence="2" id="KW-0540">Nuclease</keyword>
<dbReference type="GO" id="GO:0004518">
    <property type="term" value="F:nuclease activity"/>
    <property type="evidence" value="ECO:0007669"/>
    <property type="project" value="UniProtKB-KW"/>
</dbReference>
<dbReference type="InterPro" id="IPR011335">
    <property type="entry name" value="Restrct_endonuc-II-like"/>
</dbReference>
<dbReference type="GO" id="GO:0016788">
    <property type="term" value="F:hydrolase activity, acting on ester bonds"/>
    <property type="evidence" value="ECO:0007669"/>
    <property type="project" value="InterPro"/>
</dbReference>
<organism evidence="5">
    <name type="scientific">marine sediment metagenome</name>
    <dbReference type="NCBI Taxonomy" id="412755"/>
    <lineage>
        <taxon>unclassified sequences</taxon>
        <taxon>metagenomes</taxon>
        <taxon>ecological metagenomes</taxon>
    </lineage>
</organism>
<gene>
    <name evidence="5" type="ORF">LCGC14_0817620</name>
</gene>
<evidence type="ECO:0000256" key="1">
    <source>
        <dbReference type="ARBA" id="ARBA00001946"/>
    </source>
</evidence>
<dbReference type="SMART" id="SM00990">
    <property type="entry name" value="VRR_NUC"/>
    <property type="match status" value="1"/>
</dbReference>
<accession>A0A0F9S4R5</accession>
<protein>
    <recommendedName>
        <fullName evidence="4">VRR-NUC domain-containing protein</fullName>
    </recommendedName>
</protein>
<reference evidence="5" key="1">
    <citation type="journal article" date="2015" name="Nature">
        <title>Complex archaea that bridge the gap between prokaryotes and eukaryotes.</title>
        <authorList>
            <person name="Spang A."/>
            <person name="Saw J.H."/>
            <person name="Jorgensen S.L."/>
            <person name="Zaremba-Niedzwiedzka K."/>
            <person name="Martijn J."/>
            <person name="Lind A.E."/>
            <person name="van Eijk R."/>
            <person name="Schleper C."/>
            <person name="Guy L."/>
            <person name="Ettema T.J."/>
        </authorList>
    </citation>
    <scope>NUCLEOTIDE SEQUENCE</scope>
</reference>
<comment type="caution">
    <text evidence="5">The sequence shown here is derived from an EMBL/GenBank/DDBJ whole genome shotgun (WGS) entry which is preliminary data.</text>
</comment>
<dbReference type="InterPro" id="IPR014883">
    <property type="entry name" value="VRR_NUC"/>
</dbReference>
<evidence type="ECO:0000259" key="4">
    <source>
        <dbReference type="SMART" id="SM00990"/>
    </source>
</evidence>
<dbReference type="Gene3D" id="3.40.1350.10">
    <property type="match status" value="1"/>
</dbReference>
<dbReference type="SUPFAM" id="SSF52980">
    <property type="entry name" value="Restriction endonuclease-like"/>
    <property type="match status" value="1"/>
</dbReference>
<evidence type="ECO:0000256" key="2">
    <source>
        <dbReference type="ARBA" id="ARBA00022722"/>
    </source>
</evidence>
<feature type="domain" description="VRR-NUC" evidence="4">
    <location>
        <begin position="2"/>
        <end position="83"/>
    </location>
</feature>